<dbReference type="Gene3D" id="1.10.10.10">
    <property type="entry name" value="Winged helix-like DNA-binding domain superfamily/Winged helix DNA-binding domain"/>
    <property type="match status" value="1"/>
</dbReference>
<dbReference type="InterPro" id="IPR036388">
    <property type="entry name" value="WH-like_DNA-bd_sf"/>
</dbReference>
<dbReference type="SUPFAM" id="SSF46785">
    <property type="entry name" value="Winged helix' DNA-binding domain"/>
    <property type="match status" value="1"/>
</dbReference>
<dbReference type="InterPro" id="IPR005471">
    <property type="entry name" value="Tscrpt_reg_IclR_N"/>
</dbReference>
<keyword evidence="10" id="KW-1185">Reference proteome</keyword>
<dbReference type="GO" id="GO:0003677">
    <property type="term" value="F:DNA binding"/>
    <property type="evidence" value="ECO:0007669"/>
    <property type="project" value="UniProtKB-KW"/>
</dbReference>
<dbReference type="GO" id="GO:0045892">
    <property type="term" value="P:negative regulation of DNA-templated transcription"/>
    <property type="evidence" value="ECO:0007669"/>
    <property type="project" value="TreeGrafter"/>
</dbReference>
<proteinExistence type="predicted"/>
<evidence type="ECO:0000313" key="10">
    <source>
        <dbReference type="Proteomes" id="UP000199645"/>
    </source>
</evidence>
<dbReference type="SUPFAM" id="SSF55781">
    <property type="entry name" value="GAF domain-like"/>
    <property type="match status" value="1"/>
</dbReference>
<dbReference type="PROSITE" id="PS00356">
    <property type="entry name" value="HTH_LACI_1"/>
    <property type="match status" value="1"/>
</dbReference>
<keyword evidence="4" id="KW-0804">Transcription</keyword>
<dbReference type="PROSITE" id="PS51077">
    <property type="entry name" value="HTH_ICLR"/>
    <property type="match status" value="1"/>
</dbReference>
<dbReference type="STRING" id="35752.SAMN05421541_104619"/>
<dbReference type="Pfam" id="PF01614">
    <property type="entry name" value="IclR_C"/>
    <property type="match status" value="1"/>
</dbReference>
<evidence type="ECO:0000259" key="7">
    <source>
        <dbReference type="PROSITE" id="PS51077"/>
    </source>
</evidence>
<evidence type="ECO:0000313" key="9">
    <source>
        <dbReference type="EMBL" id="SFE94558.1"/>
    </source>
</evidence>
<dbReference type="PANTHER" id="PTHR30136:SF34">
    <property type="entry name" value="TRANSCRIPTIONAL REGULATOR"/>
    <property type="match status" value="1"/>
</dbReference>
<evidence type="ECO:0000256" key="3">
    <source>
        <dbReference type="ARBA" id="ARBA00023125"/>
    </source>
</evidence>
<dbReference type="GO" id="GO:0003700">
    <property type="term" value="F:DNA-binding transcription factor activity"/>
    <property type="evidence" value="ECO:0007669"/>
    <property type="project" value="TreeGrafter"/>
</dbReference>
<evidence type="ECO:0000256" key="6">
    <source>
        <dbReference type="ARBA" id="ARBA00070406"/>
    </source>
</evidence>
<gene>
    <name evidence="9" type="ORF">SAMN05421541_104619</name>
</gene>
<feature type="domain" description="HTH iclR-type" evidence="7">
    <location>
        <begin position="10"/>
        <end position="72"/>
    </location>
</feature>
<evidence type="ECO:0000256" key="1">
    <source>
        <dbReference type="ARBA" id="ARBA00022798"/>
    </source>
</evidence>
<dbReference type="Pfam" id="PF09339">
    <property type="entry name" value="HTH_IclR"/>
    <property type="match status" value="1"/>
</dbReference>
<evidence type="ECO:0000259" key="8">
    <source>
        <dbReference type="PROSITE" id="PS51078"/>
    </source>
</evidence>
<dbReference type="SMART" id="SM00346">
    <property type="entry name" value="HTH_ICLR"/>
    <property type="match status" value="1"/>
</dbReference>
<protein>
    <recommendedName>
        <fullName evidence="6">Glycerol operon regulatory protein</fullName>
    </recommendedName>
</protein>
<sequence>MTQAASGDFSVSLERGLTILSAFGASRPVLGIADLARIAGVTKSTAHRYVATLAHLGYLQQDPDTRKYSLGPKVADLGFAAIESMDLTRVAAPLLQSLADETGFTVSMGVCESRDVVYVDRRRSGRRNVLAIDLNLHVGSRLPAYCTALGKAILAFRDPPALRQIIERSDLARRGPNTITNREQLMAALAKVRQTGIAVNDEELAPGLRSFAAPIRDRTGEVIAAVNVAVHLSAAPASLEALTAQIEPHLRRTAREISQRLGHRSED</sequence>
<evidence type="ECO:0000256" key="5">
    <source>
        <dbReference type="ARBA" id="ARBA00058938"/>
    </source>
</evidence>
<accession>A0A1I2EQ26</accession>
<feature type="domain" description="IclR-ED" evidence="8">
    <location>
        <begin position="73"/>
        <end position="263"/>
    </location>
</feature>
<dbReference type="GO" id="GO:0006071">
    <property type="term" value="P:glycerol metabolic process"/>
    <property type="evidence" value="ECO:0007669"/>
    <property type="project" value="UniProtKB-KW"/>
</dbReference>
<dbReference type="RefSeq" id="WP_093613558.1">
    <property type="nucleotide sequence ID" value="NZ_BOMT01000096.1"/>
</dbReference>
<keyword evidence="3" id="KW-0238">DNA-binding</keyword>
<dbReference type="OrthoDB" id="9807558at2"/>
<keyword evidence="2" id="KW-0805">Transcription regulation</keyword>
<dbReference type="InterPro" id="IPR014757">
    <property type="entry name" value="Tscrpt_reg_IclR_C"/>
</dbReference>
<name>A0A1I2EQ26_9ACTN</name>
<dbReference type="PANTHER" id="PTHR30136">
    <property type="entry name" value="HELIX-TURN-HELIX TRANSCRIPTIONAL REGULATOR, ICLR FAMILY"/>
    <property type="match status" value="1"/>
</dbReference>
<dbReference type="InterPro" id="IPR029016">
    <property type="entry name" value="GAF-like_dom_sf"/>
</dbReference>
<dbReference type="Proteomes" id="UP000199645">
    <property type="component" value="Unassembled WGS sequence"/>
</dbReference>
<dbReference type="PROSITE" id="PS51078">
    <property type="entry name" value="ICLR_ED"/>
    <property type="match status" value="1"/>
</dbReference>
<dbReference type="FunFam" id="1.10.10.10:FF:000056">
    <property type="entry name" value="IclR family transcriptional regulator"/>
    <property type="match status" value="1"/>
</dbReference>
<evidence type="ECO:0000256" key="2">
    <source>
        <dbReference type="ARBA" id="ARBA00023015"/>
    </source>
</evidence>
<dbReference type="AlphaFoldDB" id="A0A1I2EQ26"/>
<dbReference type="Gene3D" id="3.30.450.40">
    <property type="match status" value="1"/>
</dbReference>
<dbReference type="EMBL" id="FONV01000004">
    <property type="protein sequence ID" value="SFE94558.1"/>
    <property type="molecule type" value="Genomic_DNA"/>
</dbReference>
<dbReference type="InterPro" id="IPR036390">
    <property type="entry name" value="WH_DNA-bd_sf"/>
</dbReference>
<dbReference type="InterPro" id="IPR050707">
    <property type="entry name" value="HTH_MetabolicPath_Reg"/>
</dbReference>
<evidence type="ECO:0000256" key="4">
    <source>
        <dbReference type="ARBA" id="ARBA00023163"/>
    </source>
</evidence>
<comment type="function">
    <text evidence="5">May be an activator protein for the gylABX operon.</text>
</comment>
<organism evidence="9 10">
    <name type="scientific">Actinoplanes philippinensis</name>
    <dbReference type="NCBI Taxonomy" id="35752"/>
    <lineage>
        <taxon>Bacteria</taxon>
        <taxon>Bacillati</taxon>
        <taxon>Actinomycetota</taxon>
        <taxon>Actinomycetes</taxon>
        <taxon>Micromonosporales</taxon>
        <taxon>Micromonosporaceae</taxon>
        <taxon>Actinoplanes</taxon>
    </lineage>
</organism>
<keyword evidence="1" id="KW-0319">Glycerol metabolism</keyword>
<reference evidence="9 10" key="1">
    <citation type="submission" date="2016-10" db="EMBL/GenBank/DDBJ databases">
        <authorList>
            <person name="de Groot N.N."/>
        </authorList>
    </citation>
    <scope>NUCLEOTIDE SEQUENCE [LARGE SCALE GENOMIC DNA]</scope>
    <source>
        <strain evidence="9 10">DSM 43019</strain>
    </source>
</reference>